<evidence type="ECO:0000256" key="1">
    <source>
        <dbReference type="ARBA" id="ARBA00005336"/>
    </source>
</evidence>
<gene>
    <name evidence="7" type="ORF">ACFPT7_16890</name>
</gene>
<dbReference type="GO" id="GO:0016787">
    <property type="term" value="F:hydrolase activity"/>
    <property type="evidence" value="ECO:0007669"/>
    <property type="project" value="UniProtKB-KW"/>
</dbReference>
<organism evidence="7 8">
    <name type="scientific">Acidicapsa dinghuensis</name>
    <dbReference type="NCBI Taxonomy" id="2218256"/>
    <lineage>
        <taxon>Bacteria</taxon>
        <taxon>Pseudomonadati</taxon>
        <taxon>Acidobacteriota</taxon>
        <taxon>Terriglobia</taxon>
        <taxon>Terriglobales</taxon>
        <taxon>Acidobacteriaceae</taxon>
        <taxon>Acidicapsa</taxon>
    </lineage>
</organism>
<dbReference type="InterPro" id="IPR037524">
    <property type="entry name" value="PA14/GLEYA"/>
</dbReference>
<evidence type="ECO:0000256" key="3">
    <source>
        <dbReference type="ARBA" id="ARBA00022801"/>
    </source>
</evidence>
<dbReference type="Gene3D" id="2.60.40.10">
    <property type="entry name" value="Immunoglobulins"/>
    <property type="match status" value="1"/>
</dbReference>
<dbReference type="SUPFAM" id="SSF56988">
    <property type="entry name" value="Anthrax protective antigen"/>
    <property type="match status" value="1"/>
</dbReference>
<dbReference type="RefSeq" id="WP_263341133.1">
    <property type="nucleotide sequence ID" value="NZ_JAGSYH010000006.1"/>
</dbReference>
<protein>
    <submittedName>
        <fullName evidence="7">Glycoside hydrolase family 3 C-terminal domain-containing protein</fullName>
    </submittedName>
</protein>
<dbReference type="InterPro" id="IPR017853">
    <property type="entry name" value="GH"/>
</dbReference>
<dbReference type="InterPro" id="IPR011658">
    <property type="entry name" value="PA14_dom"/>
</dbReference>
<dbReference type="PANTHER" id="PTHR42721">
    <property type="entry name" value="SUGAR HYDROLASE-RELATED"/>
    <property type="match status" value="1"/>
</dbReference>
<keyword evidence="3 7" id="KW-0378">Hydrolase</keyword>
<dbReference type="InterPro" id="IPR013783">
    <property type="entry name" value="Ig-like_fold"/>
</dbReference>
<dbReference type="SMART" id="SM00758">
    <property type="entry name" value="PA14"/>
    <property type="match status" value="1"/>
</dbReference>
<dbReference type="Gene3D" id="3.40.50.1700">
    <property type="entry name" value="Glycoside hydrolase family 3 C-terminal domain"/>
    <property type="match status" value="2"/>
</dbReference>
<name>A0ABW1EJ57_9BACT</name>
<dbReference type="InterPro" id="IPR036881">
    <property type="entry name" value="Glyco_hydro_3_C_sf"/>
</dbReference>
<evidence type="ECO:0000256" key="4">
    <source>
        <dbReference type="SAM" id="MobiDB-lite"/>
    </source>
</evidence>
<sequence length="917" mass="99025">MRKTMIDAFRFCRRFVPVIALAFGYSAGLLAQQPDYLNTQLTPEARAHDLVSRMTLDEKAQQLEDWATAIPRLGVPDYQTWNEALHGVARAGYATVFPQAIGMAATWDPKMVHAMGDIISTEARAKYNEAQREGNHRIFYGLTFWSPNINIFRDPRWGRGQETYGEDPFLTGKLAVGFITGVQGDDPDHPKAVATSKHFAVHSGPESERHTFDVHPSPRDLEETYLPAFRATVVDGHVKSVMCAYNAIDTWSACANKNLLVDHLRGAWGFKGFVVSDCGAIQDVTNGHKNAPDITHASVISLEAGTDLSCSIWAPGFNTLADAVRQHLVSEDLLTKAAERLYTARFELGLFDPPGSSALDKIPFSANDSAANRAVSLKAAEEAMVLLKNDGTLPLASGKSKAPANIAVVGPTADLIFSLEGNYNGVPHHPVEPADGIEAEFPASRIHYAQGSTLAEGAKVPVPRTAFSEGLKTEFFATTDWTGRPVAARADHDIQAEWGDSLPVPELRTHDYSVRWKGTLTVPAPGHYTFSIEPADAFPWSPKDSYRLTLDGKVVGEGELRHHIDAAAMGNFHFAKGASPTAPPIMNGGQPATVSVDFTDTNAHEFRLEYSHSGDQAGGGIYLKWEAPAQAQLDEAVAAAKASDVTVAFVGLSPQLEGEEMPIKIDGFAGGDRTKIVLPKAQQDLLEAVAATGKPLVVVLMSGSAVSLPWAKDHAGAIIEAWYPGVEGGTAIAKTLAGENNPAGRLPVTFYHSVDDLPPFTEYSMKNRTYRYYTGKPEWGFGFGLSYAKFTYGPVTLSSSKLEATEAAAAPLVAKVTVKNVSQIAGDEVVEAYLKTPQAGGPTHSLVGFERVHLQAGETRDVELKIEPRQLSSVDEKGERSILPGKYELTLASTQPLETETKSEASFTISGTQPLPH</sequence>
<dbReference type="SMART" id="SM01217">
    <property type="entry name" value="Fn3_like"/>
    <property type="match status" value="1"/>
</dbReference>
<dbReference type="SUPFAM" id="SSF51445">
    <property type="entry name" value="(Trans)glycosidases"/>
    <property type="match status" value="1"/>
</dbReference>
<feature type="domain" description="PA14" evidence="6">
    <location>
        <begin position="466"/>
        <end position="641"/>
    </location>
</feature>
<feature type="chain" id="PRO_5047501038" evidence="5">
    <location>
        <begin position="32"/>
        <end position="917"/>
    </location>
</feature>
<dbReference type="Pfam" id="PF01915">
    <property type="entry name" value="Glyco_hydro_3_C"/>
    <property type="match status" value="1"/>
</dbReference>
<dbReference type="Gene3D" id="3.20.20.300">
    <property type="entry name" value="Glycoside hydrolase, family 3, N-terminal domain"/>
    <property type="match status" value="1"/>
</dbReference>
<dbReference type="Pfam" id="PF00933">
    <property type="entry name" value="Glyco_hydro_3"/>
    <property type="match status" value="1"/>
</dbReference>
<dbReference type="Pfam" id="PF07691">
    <property type="entry name" value="PA14"/>
    <property type="match status" value="1"/>
</dbReference>
<dbReference type="InterPro" id="IPR026891">
    <property type="entry name" value="Fn3-like"/>
</dbReference>
<dbReference type="InterPro" id="IPR001764">
    <property type="entry name" value="Glyco_hydro_3_N"/>
</dbReference>
<keyword evidence="2 5" id="KW-0732">Signal</keyword>
<dbReference type="Proteomes" id="UP001596091">
    <property type="component" value="Unassembled WGS sequence"/>
</dbReference>
<evidence type="ECO:0000259" key="6">
    <source>
        <dbReference type="PROSITE" id="PS51820"/>
    </source>
</evidence>
<accession>A0ABW1EJ57</accession>
<keyword evidence="8" id="KW-1185">Reference proteome</keyword>
<dbReference type="InterPro" id="IPR044993">
    <property type="entry name" value="BXL"/>
</dbReference>
<dbReference type="PANTHER" id="PTHR42721:SF3">
    <property type="entry name" value="BETA-D-XYLOSIDASE 5-RELATED"/>
    <property type="match status" value="1"/>
</dbReference>
<proteinExistence type="inferred from homology"/>
<dbReference type="EMBL" id="JBHSPH010000008">
    <property type="protein sequence ID" value="MFC5863984.1"/>
    <property type="molecule type" value="Genomic_DNA"/>
</dbReference>
<dbReference type="InterPro" id="IPR002772">
    <property type="entry name" value="Glyco_hydro_3_C"/>
</dbReference>
<dbReference type="Pfam" id="PF14310">
    <property type="entry name" value="Fn3-like"/>
    <property type="match status" value="1"/>
</dbReference>
<feature type="region of interest" description="Disordered" evidence="4">
    <location>
        <begin position="893"/>
        <end position="917"/>
    </location>
</feature>
<evidence type="ECO:0000256" key="5">
    <source>
        <dbReference type="SAM" id="SignalP"/>
    </source>
</evidence>
<evidence type="ECO:0000313" key="7">
    <source>
        <dbReference type="EMBL" id="MFC5863984.1"/>
    </source>
</evidence>
<feature type="signal peptide" evidence="5">
    <location>
        <begin position="1"/>
        <end position="31"/>
    </location>
</feature>
<comment type="similarity">
    <text evidence="1">Belongs to the glycosyl hydrolase 3 family.</text>
</comment>
<comment type="caution">
    <text evidence="7">The sequence shown here is derived from an EMBL/GenBank/DDBJ whole genome shotgun (WGS) entry which is preliminary data.</text>
</comment>
<reference evidence="8" key="1">
    <citation type="journal article" date="2019" name="Int. J. Syst. Evol. Microbiol.">
        <title>The Global Catalogue of Microorganisms (GCM) 10K type strain sequencing project: providing services to taxonomists for standard genome sequencing and annotation.</title>
        <authorList>
            <consortium name="The Broad Institute Genomics Platform"/>
            <consortium name="The Broad Institute Genome Sequencing Center for Infectious Disease"/>
            <person name="Wu L."/>
            <person name="Ma J."/>
        </authorList>
    </citation>
    <scope>NUCLEOTIDE SEQUENCE [LARGE SCALE GENOMIC DNA]</scope>
    <source>
        <strain evidence="8">JCM 4087</strain>
    </source>
</reference>
<evidence type="ECO:0000313" key="8">
    <source>
        <dbReference type="Proteomes" id="UP001596091"/>
    </source>
</evidence>
<dbReference type="SUPFAM" id="SSF52279">
    <property type="entry name" value="Beta-D-glucan exohydrolase, C-terminal domain"/>
    <property type="match status" value="1"/>
</dbReference>
<dbReference type="PRINTS" id="PR00133">
    <property type="entry name" value="GLHYDRLASE3"/>
</dbReference>
<evidence type="ECO:0000256" key="2">
    <source>
        <dbReference type="ARBA" id="ARBA00022729"/>
    </source>
</evidence>
<dbReference type="PROSITE" id="PS51820">
    <property type="entry name" value="PA14"/>
    <property type="match status" value="1"/>
</dbReference>
<dbReference type="InterPro" id="IPR036962">
    <property type="entry name" value="Glyco_hydro_3_N_sf"/>
</dbReference>